<evidence type="ECO:0000256" key="3">
    <source>
        <dbReference type="ARBA" id="ARBA00022448"/>
    </source>
</evidence>
<dbReference type="PRINTS" id="PR00702">
    <property type="entry name" value="ACRIFLAVINRP"/>
</dbReference>
<dbReference type="EMBL" id="CP016896">
    <property type="protein sequence ID" value="APV36668.1"/>
    <property type="molecule type" value="Genomic_DNA"/>
</dbReference>
<dbReference type="PANTHER" id="PTHR32063:SF24">
    <property type="entry name" value="CATION EFFLUX SYSTEM (ACRB_ACRD_ACRF FAMILY)"/>
    <property type="match status" value="1"/>
</dbReference>
<keyword evidence="6 8" id="KW-1133">Transmembrane helix</keyword>
<dbReference type="PANTHER" id="PTHR32063">
    <property type="match status" value="1"/>
</dbReference>
<dbReference type="InterPro" id="IPR027463">
    <property type="entry name" value="AcrB_DN_DC_subdom"/>
</dbReference>
<dbReference type="Pfam" id="PF00873">
    <property type="entry name" value="ACR_tran"/>
    <property type="match status" value="1"/>
</dbReference>
<evidence type="ECO:0000256" key="7">
    <source>
        <dbReference type="ARBA" id="ARBA00023136"/>
    </source>
</evidence>
<keyword evidence="3" id="KW-0813">Transport</keyword>
<dbReference type="Gene3D" id="1.20.1640.10">
    <property type="entry name" value="Multidrug efflux transporter AcrB transmembrane domain"/>
    <property type="match status" value="2"/>
</dbReference>
<sequence length="1056" mass="115461">MDTKHTDSLPPAQGLFDRLIQFAIQNAIWVLLFMVAWIGIGIYSYKNLAIDAVPDITNVQVQINSQANGFTATEVEQRITYPIENAMAGLPSMEQTRSISRYGLSQVTIIFKDGTDIYWARQLINQRLQEAKSALPASVDPQMSPISTGLGEIYQWVIKAEPQAKKPDGSSYTAMDLREIQDWIVRPQLQRVPGVAEINSIGGYNKTYIVSPDLNRLQQLNLSLTTLQQALTDNNENRGAGFIEDNGQQLTVRVPGMLSSIQDIENVTLETKSGLPIRVSDVAKVSIGHDLRTGGATYNGEETVLGIAMMMMGENSKTVAQALDAKVAQIQTSLPAGVVLETVYNRSTLVDRAIQTVAKNLIEGAILVIVVLFIFLGNFRAALITACVIPLSMLFTLTGMAQQHISANLMSLGALDFGIIVDGAVVIVENCIRRLAEAQQLQGRLLIRQERFKEVFLAAKQARRPLLFGQFIIMVVYLPIFALSGVEAKMFHPMAIAVVLALLGAMILSITFVPAAVALWVTGEVKETESRWMLALKRAYAALLDWAYAWRRVVLTGVVGILLITAAISTRVGSEFAPQLSEGDFALQLMRAPSTGIEESLKIQAQVEQQLLKQFPEIKAIFARTGTAEVATDVMPPNISDAVILLKPRKEWPDSTETIDELRARMLDAVAQLPGNNSEFSQPIELRFNELISGVRSDIGVKVFGDDLQVLNREAEKIAQQLKTISGASEVKVEQTDGLPLLNVKIDHALAAQYGLSIKAIQDLVATSIGGASVGQILQGDRRFDFVIRLDDQLRTPQQLAMLPLQLPNGGLIQLQDVAKVETILGFSQVSRENGKRRVIVTANVRDRDLGSFVAEMQQSLAQQKLPSGYWLGYGGQFENLASAAARMQIVIPLALLMIFILLMAVFHDLRESVLVFSGVPFALSGGIVALWLRDIPLSMSAGVGFIALSGVAVLNGLVMLTFIKELRSTLDVHSATWRGAILRLRPVLMTACVASFGFIPMALATGTGAEVQRPLATVVIGGILSSTLLTLLILPVVYRWMNERREQKHAIATDH</sequence>
<feature type="transmembrane region" description="Helical" evidence="8">
    <location>
        <begin position="20"/>
        <end position="40"/>
    </location>
</feature>
<proteinExistence type="inferred from homology"/>
<evidence type="ECO:0000256" key="2">
    <source>
        <dbReference type="ARBA" id="ARBA00010942"/>
    </source>
</evidence>
<dbReference type="RefSeq" id="WP_076033133.1">
    <property type="nucleotide sequence ID" value="NZ_BKPN01000003.1"/>
</dbReference>
<comment type="similarity">
    <text evidence="2">Belongs to the resistance-nodulation-cell division (RND) (TC 2.A.6) family.</text>
</comment>
<name>A0A1P8EKE7_9GAMM</name>
<dbReference type="GO" id="GO:0042910">
    <property type="term" value="F:xenobiotic transmembrane transporter activity"/>
    <property type="evidence" value="ECO:0007669"/>
    <property type="project" value="TreeGrafter"/>
</dbReference>
<feature type="transmembrane region" description="Helical" evidence="8">
    <location>
        <begin position="357"/>
        <end position="376"/>
    </location>
</feature>
<evidence type="ECO:0000256" key="6">
    <source>
        <dbReference type="ARBA" id="ARBA00022989"/>
    </source>
</evidence>
<dbReference type="SUPFAM" id="SSF82866">
    <property type="entry name" value="Multidrug efflux transporter AcrB transmembrane domain"/>
    <property type="match status" value="2"/>
</dbReference>
<comment type="subcellular location">
    <subcellularLocation>
        <location evidence="1">Cell membrane</location>
        <topology evidence="1">Multi-pass membrane protein</topology>
    </subcellularLocation>
</comment>
<feature type="transmembrane region" description="Helical" evidence="8">
    <location>
        <begin position="985"/>
        <end position="1004"/>
    </location>
</feature>
<dbReference type="InterPro" id="IPR001036">
    <property type="entry name" value="Acrflvin-R"/>
</dbReference>
<dbReference type="Gene3D" id="3.30.70.1440">
    <property type="entry name" value="Multidrug efflux transporter AcrB pore domain"/>
    <property type="match status" value="1"/>
</dbReference>
<dbReference type="Proteomes" id="UP000185674">
    <property type="component" value="Chromosome"/>
</dbReference>
<feature type="transmembrane region" description="Helical" evidence="8">
    <location>
        <begin position="890"/>
        <end position="907"/>
    </location>
</feature>
<evidence type="ECO:0000313" key="10">
    <source>
        <dbReference type="Proteomes" id="UP000185674"/>
    </source>
</evidence>
<dbReference type="SUPFAM" id="SSF82714">
    <property type="entry name" value="Multidrug efflux transporter AcrB TolC docking domain, DN and DC subdomains"/>
    <property type="match status" value="2"/>
</dbReference>
<feature type="transmembrane region" description="Helical" evidence="8">
    <location>
        <begin position="495"/>
        <end position="522"/>
    </location>
</feature>
<evidence type="ECO:0000313" key="9">
    <source>
        <dbReference type="EMBL" id="APV36668.1"/>
    </source>
</evidence>
<gene>
    <name evidence="9" type="ORF">BEN76_11835</name>
</gene>
<dbReference type="GO" id="GO:0005886">
    <property type="term" value="C:plasma membrane"/>
    <property type="evidence" value="ECO:0007669"/>
    <property type="project" value="UniProtKB-SubCell"/>
</dbReference>
<evidence type="ECO:0000256" key="8">
    <source>
        <dbReference type="SAM" id="Phobius"/>
    </source>
</evidence>
<dbReference type="eggNOG" id="COG3696">
    <property type="taxonomic scope" value="Bacteria"/>
</dbReference>
<keyword evidence="5 8" id="KW-0812">Transmembrane</keyword>
<reference evidence="9 10" key="1">
    <citation type="submission" date="2016-08" db="EMBL/GenBank/DDBJ databases">
        <title>Complete genome sequence of Acinetobacter baylyi strain GFJ2.</title>
        <authorList>
            <person name="Tabata M."/>
            <person name="Kuboki S."/>
            <person name="Gibu N."/>
            <person name="Kinouchi Y."/>
            <person name="Vangnai A."/>
            <person name="Kasai D."/>
            <person name="Fukuda M."/>
        </authorList>
    </citation>
    <scope>NUCLEOTIDE SEQUENCE [LARGE SCALE GENOMIC DNA]</scope>
    <source>
        <strain evidence="9 10">GFJ2</strain>
    </source>
</reference>
<dbReference type="AlphaFoldDB" id="A0A1P8EKE7"/>
<protein>
    <submittedName>
        <fullName evidence="9">Cation transporter</fullName>
    </submittedName>
</protein>
<keyword evidence="4" id="KW-1003">Cell membrane</keyword>
<feature type="transmembrane region" description="Helical" evidence="8">
    <location>
        <begin position="1016"/>
        <end position="1039"/>
    </location>
</feature>
<feature type="transmembrane region" description="Helical" evidence="8">
    <location>
        <begin position="543"/>
        <end position="568"/>
    </location>
</feature>
<evidence type="ECO:0000256" key="1">
    <source>
        <dbReference type="ARBA" id="ARBA00004651"/>
    </source>
</evidence>
<dbReference type="SUPFAM" id="SSF82693">
    <property type="entry name" value="Multidrug efflux transporter AcrB pore domain, PN1, PN2, PC1 and PC2 subdomains"/>
    <property type="match status" value="3"/>
</dbReference>
<dbReference type="InterPro" id="IPR004763">
    <property type="entry name" value="CusA-like"/>
</dbReference>
<dbReference type="Gene3D" id="3.30.2090.10">
    <property type="entry name" value="Multidrug efflux transporter AcrB TolC docking domain, DN and DC subdomains"/>
    <property type="match status" value="2"/>
</dbReference>
<dbReference type="KEGG" id="asol:BEN76_11835"/>
<evidence type="ECO:0000256" key="5">
    <source>
        <dbReference type="ARBA" id="ARBA00022692"/>
    </source>
</evidence>
<dbReference type="STRING" id="487316.BEN76_11835"/>
<organism evidence="9 10">
    <name type="scientific">Acinetobacter soli</name>
    <dbReference type="NCBI Taxonomy" id="487316"/>
    <lineage>
        <taxon>Bacteria</taxon>
        <taxon>Pseudomonadati</taxon>
        <taxon>Pseudomonadota</taxon>
        <taxon>Gammaproteobacteria</taxon>
        <taxon>Moraxellales</taxon>
        <taxon>Moraxellaceae</taxon>
        <taxon>Acinetobacter</taxon>
    </lineage>
</organism>
<dbReference type="Gene3D" id="3.30.70.1430">
    <property type="entry name" value="Multidrug efflux transporter AcrB pore domain"/>
    <property type="match status" value="2"/>
</dbReference>
<accession>A0A1P8EKE7</accession>
<dbReference type="Gene3D" id="3.30.70.1320">
    <property type="entry name" value="Multidrug efflux transporter AcrB pore domain like"/>
    <property type="match status" value="1"/>
</dbReference>
<feature type="transmembrane region" description="Helical" evidence="8">
    <location>
        <begin position="914"/>
        <end position="933"/>
    </location>
</feature>
<keyword evidence="7 8" id="KW-0472">Membrane</keyword>
<dbReference type="GO" id="GO:0008324">
    <property type="term" value="F:monoatomic cation transmembrane transporter activity"/>
    <property type="evidence" value="ECO:0007669"/>
    <property type="project" value="InterPro"/>
</dbReference>
<feature type="transmembrane region" description="Helical" evidence="8">
    <location>
        <begin position="466"/>
        <end position="483"/>
    </location>
</feature>
<feature type="transmembrane region" description="Helical" evidence="8">
    <location>
        <begin position="939"/>
        <end position="964"/>
    </location>
</feature>
<dbReference type="NCBIfam" id="TIGR00914">
    <property type="entry name" value="2A0601"/>
    <property type="match status" value="1"/>
</dbReference>
<evidence type="ECO:0000256" key="4">
    <source>
        <dbReference type="ARBA" id="ARBA00022475"/>
    </source>
</evidence>